<reference evidence="2" key="1">
    <citation type="submission" date="2018-12" db="EMBL/GenBank/DDBJ databases">
        <title>Complete genome sequence of an uncultured bacterium of the candidate phylum Bipolaricaulota.</title>
        <authorList>
            <person name="Kadnikov V.V."/>
            <person name="Mardanov A.V."/>
            <person name="Beletsky A.V."/>
            <person name="Frank Y.A."/>
            <person name="Karnachuk O.V."/>
            <person name="Ravin N.V."/>
        </authorList>
    </citation>
    <scope>NUCLEOTIDE SEQUENCE [LARGE SCALE GENOMIC DNA]</scope>
</reference>
<evidence type="ECO:0000313" key="2">
    <source>
        <dbReference type="Proteomes" id="UP000287233"/>
    </source>
</evidence>
<proteinExistence type="predicted"/>
<protein>
    <submittedName>
        <fullName evidence="1">Uncharacterized protein</fullName>
    </submittedName>
</protein>
<organism evidence="1 2">
    <name type="scientific">Bipolaricaulis sibiricus</name>
    <dbReference type="NCBI Taxonomy" id="2501609"/>
    <lineage>
        <taxon>Bacteria</taxon>
        <taxon>Candidatus Bipolaricaulota</taxon>
        <taxon>Candidatus Bipolaricaulia</taxon>
        <taxon>Candidatus Bipolaricaulales</taxon>
        <taxon>Candidatus Bipolaricaulaceae</taxon>
        <taxon>Candidatus Bipolaricaulis</taxon>
    </lineage>
</organism>
<dbReference type="KEGG" id="bih:BIP78_0787"/>
<dbReference type="Proteomes" id="UP000287233">
    <property type="component" value="Chromosome"/>
</dbReference>
<gene>
    <name evidence="1" type="ORF">BIP78_0787</name>
</gene>
<sequence length="40" mass="4399">MFARATGPSTADTPDAKNTVCIEPLLAAPTHRLLPRPRRR</sequence>
<evidence type="ECO:0000313" key="1">
    <source>
        <dbReference type="EMBL" id="QAA76553.1"/>
    </source>
</evidence>
<dbReference type="EMBL" id="CP034928">
    <property type="protein sequence ID" value="QAA76553.1"/>
    <property type="molecule type" value="Genomic_DNA"/>
</dbReference>
<name>A0A410FU55_BIPS1</name>
<accession>A0A410FU55</accession>
<dbReference type="AlphaFoldDB" id="A0A410FU55"/>